<dbReference type="SUPFAM" id="SSF50814">
    <property type="entry name" value="Lipocalins"/>
    <property type="match status" value="1"/>
</dbReference>
<dbReference type="Gene3D" id="2.40.128.20">
    <property type="match status" value="1"/>
</dbReference>
<reference evidence="2" key="2">
    <citation type="submission" date="2025-08" db="UniProtKB">
        <authorList>
            <consortium name="Ensembl"/>
        </authorList>
    </citation>
    <scope>IDENTIFICATION</scope>
</reference>
<proteinExistence type="predicted"/>
<evidence type="ECO:0000313" key="3">
    <source>
        <dbReference type="Proteomes" id="UP000694680"/>
    </source>
</evidence>
<organism evidence="2 3">
    <name type="scientific">Gouania willdenowi</name>
    <name type="common">Blunt-snouted clingfish</name>
    <name type="synonym">Lepadogaster willdenowi</name>
    <dbReference type="NCBI Taxonomy" id="441366"/>
    <lineage>
        <taxon>Eukaryota</taxon>
        <taxon>Metazoa</taxon>
        <taxon>Chordata</taxon>
        <taxon>Craniata</taxon>
        <taxon>Vertebrata</taxon>
        <taxon>Euteleostomi</taxon>
        <taxon>Actinopterygii</taxon>
        <taxon>Neopterygii</taxon>
        <taxon>Teleostei</taxon>
        <taxon>Neoteleostei</taxon>
        <taxon>Acanthomorphata</taxon>
        <taxon>Ovalentaria</taxon>
        <taxon>Blenniimorphae</taxon>
        <taxon>Blenniiformes</taxon>
        <taxon>Gobiesocoidei</taxon>
        <taxon>Gobiesocidae</taxon>
        <taxon>Gobiesocinae</taxon>
        <taxon>Gouania</taxon>
    </lineage>
</organism>
<reference evidence="2" key="1">
    <citation type="submission" date="2020-06" db="EMBL/GenBank/DDBJ databases">
        <authorList>
            <consortium name="Wellcome Sanger Institute Data Sharing"/>
        </authorList>
    </citation>
    <scope>NUCLEOTIDE SEQUENCE [LARGE SCALE GENOMIC DNA]</scope>
</reference>
<feature type="domain" description="Lipocalin/cytosolic fatty-acid binding" evidence="1">
    <location>
        <begin position="35"/>
        <end position="114"/>
    </location>
</feature>
<dbReference type="Pfam" id="PF08212">
    <property type="entry name" value="Lipocalin_2"/>
    <property type="match status" value="1"/>
</dbReference>
<dbReference type="Ensembl" id="ENSGWIT00000043252.1">
    <property type="protein sequence ID" value="ENSGWIP00000039788.1"/>
    <property type="gene ID" value="ENSGWIG00000020178.1"/>
</dbReference>
<evidence type="ECO:0000313" key="2">
    <source>
        <dbReference type="Ensembl" id="ENSGWIP00000039788.1"/>
    </source>
</evidence>
<dbReference type="InterPro" id="IPR012674">
    <property type="entry name" value="Calycin"/>
</dbReference>
<dbReference type="Proteomes" id="UP000694680">
    <property type="component" value="Chromosome 17"/>
</dbReference>
<evidence type="ECO:0000259" key="1">
    <source>
        <dbReference type="Pfam" id="PF08212"/>
    </source>
</evidence>
<reference evidence="2" key="3">
    <citation type="submission" date="2025-09" db="UniProtKB">
        <authorList>
            <consortium name="Ensembl"/>
        </authorList>
    </citation>
    <scope>IDENTIFICATION</scope>
</reference>
<dbReference type="InterPro" id="IPR000566">
    <property type="entry name" value="Lipocln_cytosolic_FA-bd_dom"/>
</dbReference>
<dbReference type="PANTHER" id="PTHR10612:SF58">
    <property type="entry name" value="APOLIPOPROTEIN D"/>
    <property type="match status" value="1"/>
</dbReference>
<keyword evidence="3" id="KW-1185">Reference proteome</keyword>
<dbReference type="GO" id="GO:0006629">
    <property type="term" value="P:lipid metabolic process"/>
    <property type="evidence" value="ECO:0007669"/>
    <property type="project" value="TreeGrafter"/>
</dbReference>
<dbReference type="AlphaFoldDB" id="A0A8C5H682"/>
<accession>A0A8C5H682</accession>
<dbReference type="GO" id="GO:0000302">
    <property type="term" value="P:response to reactive oxygen species"/>
    <property type="evidence" value="ECO:0007669"/>
    <property type="project" value="TreeGrafter"/>
</dbReference>
<name>A0A8C5H682_GOUWI</name>
<dbReference type="GO" id="GO:0005737">
    <property type="term" value="C:cytoplasm"/>
    <property type="evidence" value="ECO:0007669"/>
    <property type="project" value="TreeGrafter"/>
</dbReference>
<protein>
    <recommendedName>
        <fullName evidence="1">Lipocalin/cytosolic fatty-acid binding domain-containing protein</fullName>
    </recommendedName>
</protein>
<dbReference type="PANTHER" id="PTHR10612">
    <property type="entry name" value="APOLIPOPROTEIN D"/>
    <property type="match status" value="1"/>
</dbReference>
<sequence length="124" mass="13771">KCHFHEAVFLCWGFFGYAAENTFMIMNCLLLLTVYVSDGTIGSAVGNATVKDPAEPDKLEVVLNESSPPGPYWVLSTDYDNYGCTNLGLTHNEYAWILSREPTLHNEILKDLMTLTALPLGPEQ</sequence>